<dbReference type="Gene3D" id="3.30.190.20">
    <property type="match status" value="1"/>
</dbReference>
<dbReference type="AlphaFoldDB" id="A0A5J5EE92"/>
<dbReference type="InParanoid" id="A0A5J5EE92"/>
<dbReference type="CDD" id="cd00403">
    <property type="entry name" value="Ribosomal_L1"/>
    <property type="match status" value="1"/>
</dbReference>
<dbReference type="SUPFAM" id="SSF56808">
    <property type="entry name" value="Ribosomal protein L1"/>
    <property type="match status" value="1"/>
</dbReference>
<sequence length="354" mass="39501">MKTEKKERKEKTEEKKQTEEKKAPRPANVSPYQLDKTQTLKAARALLKHLAAEATSSDKPNLLNDPEDPTESAAPIWLVLTAKKYITDTRKLKPSRVELPFPLKNPSNTTVCLIVKDPQRHYKDLVATAGLQDIVTKVVGIGKLEKKFKSFESRRQLMGSHEIFIADQRVIPKLPTVLGTTFLRRTAKIPLPIALDSSETPAGFKAKVEKTIRSTYVHLSPAASTNIRVGLSSMTPEQVVDNVAQVMDTMTLKALPGGWRNVRSLFIKSPNSASLPIYMAAELYGDEDVLKPEEEQQRLLAMAEKAAERKERKQAKNAKRKGLSETKPVDEEKAAEEEGQAPKKKTKVSAEEKK</sequence>
<dbReference type="InterPro" id="IPR023674">
    <property type="entry name" value="Ribosomal_uL1-like"/>
</dbReference>
<organism evidence="2 3">
    <name type="scientific">Sphaerosporella brunnea</name>
    <dbReference type="NCBI Taxonomy" id="1250544"/>
    <lineage>
        <taxon>Eukaryota</taxon>
        <taxon>Fungi</taxon>
        <taxon>Dikarya</taxon>
        <taxon>Ascomycota</taxon>
        <taxon>Pezizomycotina</taxon>
        <taxon>Pezizomycetes</taxon>
        <taxon>Pezizales</taxon>
        <taxon>Pyronemataceae</taxon>
        <taxon>Sphaerosporella</taxon>
    </lineage>
</organism>
<feature type="compositionally biased region" description="Basic and acidic residues" evidence="1">
    <location>
        <begin position="322"/>
        <end position="332"/>
    </location>
</feature>
<dbReference type="Pfam" id="PF00687">
    <property type="entry name" value="Ribosomal_L1"/>
    <property type="match status" value="1"/>
</dbReference>
<proteinExistence type="predicted"/>
<dbReference type="Proteomes" id="UP000326924">
    <property type="component" value="Unassembled WGS sequence"/>
</dbReference>
<accession>A0A5J5EE92</accession>
<dbReference type="GO" id="GO:0005840">
    <property type="term" value="C:ribosome"/>
    <property type="evidence" value="ECO:0007669"/>
    <property type="project" value="UniProtKB-KW"/>
</dbReference>
<gene>
    <name evidence="2" type="ORF">FN846DRAFT_787858</name>
</gene>
<evidence type="ECO:0000256" key="1">
    <source>
        <dbReference type="SAM" id="MobiDB-lite"/>
    </source>
</evidence>
<dbReference type="EMBL" id="VXIS01000432">
    <property type="protein sequence ID" value="KAA8893521.1"/>
    <property type="molecule type" value="Genomic_DNA"/>
</dbReference>
<protein>
    <submittedName>
        <fullName evidence="2">Ribosomal protein L1p/L10e family-domain-containing protein</fullName>
    </submittedName>
</protein>
<feature type="region of interest" description="Disordered" evidence="1">
    <location>
        <begin position="1"/>
        <end position="36"/>
    </location>
</feature>
<dbReference type="FunCoup" id="A0A5J5EE92">
    <property type="interactions" value="334"/>
</dbReference>
<dbReference type="InterPro" id="IPR028364">
    <property type="entry name" value="Ribosomal_uL1/biogenesis"/>
</dbReference>
<keyword evidence="3" id="KW-1185">Reference proteome</keyword>
<feature type="region of interest" description="Disordered" evidence="1">
    <location>
        <begin position="300"/>
        <end position="354"/>
    </location>
</feature>
<dbReference type="InterPro" id="IPR016095">
    <property type="entry name" value="Ribosomal_uL1_3-a/b-sand"/>
</dbReference>
<evidence type="ECO:0000313" key="2">
    <source>
        <dbReference type="EMBL" id="KAA8893521.1"/>
    </source>
</evidence>
<evidence type="ECO:0000313" key="3">
    <source>
        <dbReference type="Proteomes" id="UP000326924"/>
    </source>
</evidence>
<feature type="compositionally biased region" description="Basic residues" evidence="1">
    <location>
        <begin position="312"/>
        <end position="321"/>
    </location>
</feature>
<feature type="compositionally biased region" description="Basic and acidic residues" evidence="1">
    <location>
        <begin position="1"/>
        <end position="23"/>
    </location>
</feature>
<name>A0A5J5EE92_9PEZI</name>
<keyword evidence="2" id="KW-0689">Ribosomal protein</keyword>
<keyword evidence="2" id="KW-0687">Ribonucleoprotein</keyword>
<comment type="caution">
    <text evidence="2">The sequence shown here is derived from an EMBL/GenBank/DDBJ whole genome shotgun (WGS) entry which is preliminary data.</text>
</comment>
<dbReference type="OrthoDB" id="10251727at2759"/>
<reference evidence="2 3" key="1">
    <citation type="submission" date="2019-09" db="EMBL/GenBank/DDBJ databases">
        <title>Draft genome of the ectomycorrhizal ascomycete Sphaerosporella brunnea.</title>
        <authorList>
            <consortium name="DOE Joint Genome Institute"/>
            <person name="Benucci G.M."/>
            <person name="Marozzi G."/>
            <person name="Antonielli L."/>
            <person name="Sanchez S."/>
            <person name="Marco P."/>
            <person name="Wang X."/>
            <person name="Falini L.B."/>
            <person name="Barry K."/>
            <person name="Haridas S."/>
            <person name="Lipzen A."/>
            <person name="Labutti K."/>
            <person name="Grigoriev I.V."/>
            <person name="Murat C."/>
            <person name="Martin F."/>
            <person name="Albertini E."/>
            <person name="Donnini D."/>
            <person name="Bonito G."/>
        </authorList>
    </citation>
    <scope>NUCLEOTIDE SEQUENCE [LARGE SCALE GENOMIC DNA]</scope>
    <source>
        <strain evidence="2 3">Sb_GMNB300</strain>
    </source>
</reference>
<dbReference type="Gene3D" id="3.40.50.790">
    <property type="match status" value="1"/>
</dbReference>